<dbReference type="PANTHER" id="PTHR10314">
    <property type="entry name" value="CYSTATHIONINE BETA-SYNTHASE"/>
    <property type="match status" value="1"/>
</dbReference>
<sequence>MVVLSASLLAFPHPLLSLSSRNPCLFSLKSPNSSCACYNGVFAPRNRRCEVVVIPKVVPVYSTREDHDTVNIADDVTQVLISSCFQHYYVRIWYSMISIAEDRGLISPGKSILVEPTSGNTGLGIAFVAAAKRYKLLVTMPAYVNLERCILLRAFEADKILTDPAKGIKGAVDKAEEIVLSILKLPVRIWEDTMGSIDIFVAGIGIGGTITGIGGYLKMMNDDIKRRRKIPLILIVRIDGGSLGVSSEGKSTKEAVDWHKGPSSSNLDDGLTMRRNFWWRNRERMGQ</sequence>
<keyword evidence="2" id="KW-0732">Signal</keyword>
<keyword evidence="1" id="KW-1133">Transmembrane helix</keyword>
<dbReference type="Gene3D" id="3.40.50.1100">
    <property type="match status" value="2"/>
</dbReference>
<gene>
    <name evidence="4" type="ORF">RJ641_025631</name>
</gene>
<dbReference type="Pfam" id="PF00291">
    <property type="entry name" value="PALP"/>
    <property type="match status" value="1"/>
</dbReference>
<dbReference type="InterPro" id="IPR036052">
    <property type="entry name" value="TrpB-like_PALP_sf"/>
</dbReference>
<feature type="transmembrane region" description="Helical" evidence="1">
    <location>
        <begin position="199"/>
        <end position="219"/>
    </location>
</feature>
<dbReference type="EMBL" id="JBAMMX010000003">
    <property type="protein sequence ID" value="KAK6944529.1"/>
    <property type="molecule type" value="Genomic_DNA"/>
</dbReference>
<organism evidence="4 5">
    <name type="scientific">Dillenia turbinata</name>
    <dbReference type="NCBI Taxonomy" id="194707"/>
    <lineage>
        <taxon>Eukaryota</taxon>
        <taxon>Viridiplantae</taxon>
        <taxon>Streptophyta</taxon>
        <taxon>Embryophyta</taxon>
        <taxon>Tracheophyta</taxon>
        <taxon>Spermatophyta</taxon>
        <taxon>Magnoliopsida</taxon>
        <taxon>eudicotyledons</taxon>
        <taxon>Gunneridae</taxon>
        <taxon>Pentapetalae</taxon>
        <taxon>Dilleniales</taxon>
        <taxon>Dilleniaceae</taxon>
        <taxon>Dillenia</taxon>
    </lineage>
</organism>
<feature type="chain" id="PRO_5042945659" description="Tryptophan synthase beta chain-like PALP domain-containing protein" evidence="2">
    <location>
        <begin position="18"/>
        <end position="287"/>
    </location>
</feature>
<feature type="signal peptide" evidence="2">
    <location>
        <begin position="1"/>
        <end position="17"/>
    </location>
</feature>
<evidence type="ECO:0000313" key="5">
    <source>
        <dbReference type="Proteomes" id="UP001370490"/>
    </source>
</evidence>
<dbReference type="InterPro" id="IPR001926">
    <property type="entry name" value="TrpB-like_PALP"/>
</dbReference>
<evidence type="ECO:0000259" key="3">
    <source>
        <dbReference type="Pfam" id="PF00291"/>
    </source>
</evidence>
<evidence type="ECO:0000256" key="1">
    <source>
        <dbReference type="SAM" id="Phobius"/>
    </source>
</evidence>
<keyword evidence="1" id="KW-0812">Transmembrane</keyword>
<dbReference type="SUPFAM" id="SSF53686">
    <property type="entry name" value="Tryptophan synthase beta subunit-like PLP-dependent enzymes"/>
    <property type="match status" value="1"/>
</dbReference>
<evidence type="ECO:0000256" key="2">
    <source>
        <dbReference type="SAM" id="SignalP"/>
    </source>
</evidence>
<accession>A0AAN8W1Y3</accession>
<dbReference type="Proteomes" id="UP001370490">
    <property type="component" value="Unassembled WGS sequence"/>
</dbReference>
<comment type="caution">
    <text evidence="4">The sequence shown here is derived from an EMBL/GenBank/DDBJ whole genome shotgun (WGS) entry which is preliminary data.</text>
</comment>
<proteinExistence type="predicted"/>
<keyword evidence="1" id="KW-0472">Membrane</keyword>
<name>A0AAN8W1Y3_9MAGN</name>
<dbReference type="AlphaFoldDB" id="A0AAN8W1Y3"/>
<dbReference type="InterPro" id="IPR050214">
    <property type="entry name" value="Cys_Synth/Cystath_Beta-Synth"/>
</dbReference>
<reference evidence="4 5" key="1">
    <citation type="submission" date="2023-12" db="EMBL/GenBank/DDBJ databases">
        <title>A high-quality genome assembly for Dillenia turbinata (Dilleniales).</title>
        <authorList>
            <person name="Chanderbali A."/>
        </authorList>
    </citation>
    <scope>NUCLEOTIDE SEQUENCE [LARGE SCALE GENOMIC DNA]</scope>
    <source>
        <strain evidence="4">LSX21</strain>
        <tissue evidence="4">Leaf</tissue>
    </source>
</reference>
<evidence type="ECO:0000313" key="4">
    <source>
        <dbReference type="EMBL" id="KAK6944529.1"/>
    </source>
</evidence>
<keyword evidence="5" id="KW-1185">Reference proteome</keyword>
<protein>
    <recommendedName>
        <fullName evidence="3">Tryptophan synthase beta chain-like PALP domain-containing protein</fullName>
    </recommendedName>
</protein>
<feature type="domain" description="Tryptophan synthase beta chain-like PALP" evidence="3">
    <location>
        <begin position="90"/>
        <end position="225"/>
    </location>
</feature>